<feature type="transmembrane region" description="Helical" evidence="1">
    <location>
        <begin position="98"/>
        <end position="120"/>
    </location>
</feature>
<dbReference type="Pfam" id="PF14154">
    <property type="entry name" value="DUF4306"/>
    <property type="match status" value="1"/>
</dbReference>
<proteinExistence type="predicted"/>
<organism evidence="2 3">
    <name type="scientific">Psychrobacillus faecigallinarum</name>
    <dbReference type="NCBI Taxonomy" id="2762235"/>
    <lineage>
        <taxon>Bacteria</taxon>
        <taxon>Bacillati</taxon>
        <taxon>Bacillota</taxon>
        <taxon>Bacilli</taxon>
        <taxon>Bacillales</taxon>
        <taxon>Bacillaceae</taxon>
        <taxon>Psychrobacillus</taxon>
    </lineage>
</organism>
<keyword evidence="1" id="KW-1133">Transmembrane helix</keyword>
<accession>A0ABR8RCB7</accession>
<evidence type="ECO:0000313" key="2">
    <source>
        <dbReference type="EMBL" id="MBD7945451.1"/>
    </source>
</evidence>
<evidence type="ECO:0000313" key="3">
    <source>
        <dbReference type="Proteomes" id="UP000640786"/>
    </source>
</evidence>
<feature type="transmembrane region" description="Helical" evidence="1">
    <location>
        <begin position="70"/>
        <end position="91"/>
    </location>
</feature>
<feature type="transmembrane region" description="Helical" evidence="1">
    <location>
        <begin position="126"/>
        <end position="147"/>
    </location>
</feature>
<dbReference type="EMBL" id="JACSQO010000008">
    <property type="protein sequence ID" value="MBD7945451.1"/>
    <property type="molecule type" value="Genomic_DNA"/>
</dbReference>
<dbReference type="RefSeq" id="WP_144541155.1">
    <property type="nucleotide sequence ID" value="NZ_JACSQO010000008.1"/>
</dbReference>
<evidence type="ECO:0000256" key="1">
    <source>
        <dbReference type="SAM" id="Phobius"/>
    </source>
</evidence>
<dbReference type="InterPro" id="IPR025440">
    <property type="entry name" value="DUF4306"/>
</dbReference>
<dbReference type="Proteomes" id="UP000640786">
    <property type="component" value="Unassembled WGS sequence"/>
</dbReference>
<keyword evidence="1" id="KW-0812">Transmembrane</keyword>
<keyword evidence="3" id="KW-1185">Reference proteome</keyword>
<comment type="caution">
    <text evidence="2">The sequence shown here is derived from an EMBL/GenBank/DDBJ whole genome shotgun (WGS) entry which is preliminary data.</text>
</comment>
<keyword evidence="1" id="KW-0472">Membrane</keyword>
<protein>
    <submittedName>
        <fullName evidence="2">YjdJ family protein</fullName>
    </submittedName>
</protein>
<gene>
    <name evidence="2" type="ORF">H9650_15090</name>
</gene>
<name>A0ABR8RCB7_9BACI</name>
<sequence length="156" mass="17265">MKQLIQAGLAIMVLVFSTIAAWYEGSTLIHSTWEWKHTAIFSKWINGSVNHANDILTIDYFIYAAKFAPAYPLAMLVSGTYLLILIGFVLFKGNTRPFYYFLACVGIMSLVLCSLVSGSPTTGLKMLFNTSLLLGILAVVISLTFVIKNNNKEITN</sequence>
<reference evidence="2 3" key="1">
    <citation type="submission" date="2020-08" db="EMBL/GenBank/DDBJ databases">
        <title>A Genomic Blueprint of the Chicken Gut Microbiome.</title>
        <authorList>
            <person name="Gilroy R."/>
            <person name="Ravi A."/>
            <person name="Getino M."/>
            <person name="Pursley I."/>
            <person name="Horton D.L."/>
            <person name="Alikhan N.-F."/>
            <person name="Baker D."/>
            <person name="Gharbi K."/>
            <person name="Hall N."/>
            <person name="Watson M."/>
            <person name="Adriaenssens E.M."/>
            <person name="Foster-Nyarko E."/>
            <person name="Jarju S."/>
            <person name="Secka A."/>
            <person name="Antonio M."/>
            <person name="Oren A."/>
            <person name="Chaudhuri R."/>
            <person name="La Ragione R.M."/>
            <person name="Hildebrand F."/>
            <person name="Pallen M.J."/>
        </authorList>
    </citation>
    <scope>NUCLEOTIDE SEQUENCE [LARGE SCALE GENOMIC DNA]</scope>
    <source>
        <strain evidence="2 3">Sa2BUA9</strain>
    </source>
</reference>